<feature type="transmembrane region" description="Helical" evidence="1">
    <location>
        <begin position="112"/>
        <end position="137"/>
    </location>
</feature>
<evidence type="ECO:0000313" key="3">
    <source>
        <dbReference type="Proteomes" id="UP000281343"/>
    </source>
</evidence>
<dbReference type="OrthoDB" id="5195601at2"/>
<accession>A0A3L9Y9X4</accession>
<comment type="caution">
    <text evidence="2">The sequence shown here is derived from an EMBL/GenBank/DDBJ whole genome shotgun (WGS) entry which is preliminary data.</text>
</comment>
<dbReference type="AlphaFoldDB" id="A0A3L9Y9X4"/>
<sequence>MTKILHPLAGITAFLIILGFWVSTLAVELFGPQSAIVAVKTTIPWLFVILIPALATVGATGFIRTKGRGGRVIDAKKRRMPFIAANGLLVLVPAALFLASRANAGLFDTGFYVIQGVELLAGAVNLTLLGLSMRDGFRLTGRFRRRRAVR</sequence>
<reference evidence="2 3" key="1">
    <citation type="submission" date="2018-10" db="EMBL/GenBank/DDBJ databases">
        <authorList>
            <person name="Jung H.S."/>
            <person name="Jeon C.O."/>
        </authorList>
    </citation>
    <scope>NUCLEOTIDE SEQUENCE [LARGE SCALE GENOMIC DNA]</scope>
    <source>
        <strain evidence="2 3">MA-7-27</strain>
    </source>
</reference>
<dbReference type="Proteomes" id="UP000281343">
    <property type="component" value="Unassembled WGS sequence"/>
</dbReference>
<organism evidence="2 3">
    <name type="scientific">Rhodophyticola porphyridii</name>
    <dbReference type="NCBI Taxonomy" id="1852017"/>
    <lineage>
        <taxon>Bacteria</taxon>
        <taxon>Pseudomonadati</taxon>
        <taxon>Pseudomonadota</taxon>
        <taxon>Alphaproteobacteria</taxon>
        <taxon>Rhodobacterales</taxon>
        <taxon>Roseobacteraceae</taxon>
        <taxon>Rhodophyticola</taxon>
    </lineage>
</organism>
<feature type="transmembrane region" description="Helical" evidence="1">
    <location>
        <begin position="42"/>
        <end position="63"/>
    </location>
</feature>
<keyword evidence="1" id="KW-0472">Membrane</keyword>
<name>A0A3L9Y9X4_9RHOB</name>
<dbReference type="RefSeq" id="WP_121896677.1">
    <property type="nucleotide sequence ID" value="NZ_RCNT01000001.1"/>
</dbReference>
<keyword evidence="1" id="KW-1133">Transmembrane helix</keyword>
<keyword evidence="1" id="KW-0812">Transmembrane</keyword>
<protein>
    <submittedName>
        <fullName evidence="2">Uncharacterized protein</fullName>
    </submittedName>
</protein>
<feature type="transmembrane region" description="Helical" evidence="1">
    <location>
        <begin position="83"/>
        <end position="100"/>
    </location>
</feature>
<evidence type="ECO:0000313" key="2">
    <source>
        <dbReference type="EMBL" id="RMA44088.1"/>
    </source>
</evidence>
<dbReference type="EMBL" id="RCNT01000001">
    <property type="protein sequence ID" value="RMA44088.1"/>
    <property type="molecule type" value="Genomic_DNA"/>
</dbReference>
<gene>
    <name evidence="2" type="ORF">D9R08_04065</name>
</gene>
<proteinExistence type="predicted"/>
<evidence type="ECO:0000256" key="1">
    <source>
        <dbReference type="SAM" id="Phobius"/>
    </source>
</evidence>
<keyword evidence="3" id="KW-1185">Reference proteome</keyword>